<name>A0AAE3FFY7_9BACT</name>
<evidence type="ECO:0000313" key="2">
    <source>
        <dbReference type="EMBL" id="MCI5755681.1"/>
    </source>
</evidence>
<evidence type="ECO:0008006" key="4">
    <source>
        <dbReference type="Google" id="ProtNLM"/>
    </source>
</evidence>
<comment type="caution">
    <text evidence="2">The sequence shown here is derived from an EMBL/GenBank/DDBJ whole genome shotgun (WGS) entry which is preliminary data.</text>
</comment>
<gene>
    <name evidence="2" type="ORF">MR241_05250</name>
</gene>
<dbReference type="Gene3D" id="1.10.287.950">
    <property type="entry name" value="Methyl-accepting chemotaxis protein"/>
    <property type="match status" value="1"/>
</dbReference>
<sequence>MKKNITKALSVLLGTAVITGGIGAAAYAANSGEPTGAVKVGRVLSASKDSDSAVKKDETVYVIASSDGTVKKIIVSDWIKNSAGMTEISDRSELDNIENVKGDEKYTPGGDNVKVWDASGNDIYYQGSIEKELPVMISVSYMLDGKSISASDLAGKSGKVTIRFDYKNNQTVNVKVGDREEKMYVPFAVLTGMLLDNDVFTNITVENGKLINDGDRTAVVGMAFPGLQENLAIDKDRLEIPDHVIITADVKNFGMTNTVTVAVNDVFAKIDTGKADVSGLEGSLSELSGAMTKLTDGSSELYNGLCTLLDKSGELISGINRLAGGALTLKNGAASLDKGVCELKAGIGELKDGLTELDSHSKELNDGAGKVFETLLATVDKQLADSGLTVDSLTTEGYKKTLTDLLADPDDTQKKELIGIADAALNEQLRAYNVPEEYYPAVKYMLCERLSEGMTTEKAMTGIVTVLTHAKMYAADPKTYAAFAPDALALQNAAKTAAAAQGQAAINGLCLSLAKSRLRPQIEAAVAQLDEYNKFFTGLADYTNGVSDALDGSGKLNAGAADLKKGSAKLNAGAKELYNGILTLKNGAPALTDGITKLRDGSLALSDGIKEFNEKGVQKLIDAVDGDIAGLVDRINATVEAAGSCNNFSGIADGTDGEVKFIYRTDSVESGNK</sequence>
<evidence type="ECO:0000313" key="3">
    <source>
        <dbReference type="Proteomes" id="UP001139365"/>
    </source>
</evidence>
<protein>
    <recommendedName>
        <fullName evidence="4">X-X-X-Leu-X-X-Gly heptad repeats</fullName>
    </recommendedName>
</protein>
<evidence type="ECO:0000256" key="1">
    <source>
        <dbReference type="SAM" id="SignalP"/>
    </source>
</evidence>
<dbReference type="AlphaFoldDB" id="A0AAE3FFY7"/>
<reference evidence="2 3" key="1">
    <citation type="submission" date="2022-03" db="EMBL/GenBank/DDBJ databases">
        <title>Metagenome-assembled genomes from swine fecal metagenomes.</title>
        <authorList>
            <person name="Holman D.B."/>
            <person name="Kommadath A."/>
        </authorList>
    </citation>
    <scope>NUCLEOTIDE SEQUENCE [LARGE SCALE GENOMIC DNA]</scope>
    <source>
        <strain evidence="2">SUG147</strain>
    </source>
</reference>
<organism evidence="2 3">
    <name type="scientific">Candidatus Colimorpha enterica</name>
    <dbReference type="NCBI Taxonomy" id="3083063"/>
    <lineage>
        <taxon>Bacteria</taxon>
        <taxon>Pseudomonadati</taxon>
        <taxon>Bacteroidota</taxon>
        <taxon>Bacteroidia</taxon>
        <taxon>Bacteroidales</taxon>
        <taxon>Candidatus Colimorpha</taxon>
    </lineage>
</organism>
<dbReference type="NCBIfam" id="TIGR03057">
    <property type="entry name" value="xxxLxxG_by_4"/>
    <property type="match status" value="1"/>
</dbReference>
<dbReference type="Proteomes" id="UP001139365">
    <property type="component" value="Unassembled WGS sequence"/>
</dbReference>
<dbReference type="EMBL" id="JALEMU010000082">
    <property type="protein sequence ID" value="MCI5755681.1"/>
    <property type="molecule type" value="Genomic_DNA"/>
</dbReference>
<dbReference type="InterPro" id="IPR023908">
    <property type="entry name" value="xxxLxxG_rpt"/>
</dbReference>
<proteinExistence type="predicted"/>
<feature type="signal peptide" evidence="1">
    <location>
        <begin position="1"/>
        <end position="24"/>
    </location>
</feature>
<keyword evidence="1" id="KW-0732">Signal</keyword>
<feature type="chain" id="PRO_5042014169" description="X-X-X-Leu-X-X-Gly heptad repeats" evidence="1">
    <location>
        <begin position="25"/>
        <end position="673"/>
    </location>
</feature>
<accession>A0AAE3FFY7</accession>